<feature type="region of interest" description="Disordered" evidence="2">
    <location>
        <begin position="258"/>
        <end position="281"/>
    </location>
</feature>
<reference evidence="3 4" key="1">
    <citation type="submission" date="2018-11" db="EMBL/GenBank/DDBJ databases">
        <title>Sequencing the genomes of 1000 actinobacteria strains.</title>
        <authorList>
            <person name="Klenk H.-P."/>
        </authorList>
    </citation>
    <scope>NUCLEOTIDE SEQUENCE [LARGE SCALE GENOMIC DNA]</scope>
    <source>
        <strain evidence="3 4">DSM 44254</strain>
    </source>
</reference>
<dbReference type="GO" id="GO:0006596">
    <property type="term" value="P:polyamine biosynthetic process"/>
    <property type="evidence" value="ECO:0007669"/>
    <property type="project" value="UniProtKB-KW"/>
</dbReference>
<dbReference type="Gene3D" id="3.40.50.150">
    <property type="entry name" value="Vaccinia Virus protein VP39"/>
    <property type="match status" value="1"/>
</dbReference>
<dbReference type="InterPro" id="IPR029063">
    <property type="entry name" value="SAM-dependent_MTases_sf"/>
</dbReference>
<dbReference type="SUPFAM" id="SSF53335">
    <property type="entry name" value="S-adenosyl-L-methionine-dependent methyltransferases"/>
    <property type="match status" value="1"/>
</dbReference>
<accession>A0A3N1D873</accession>
<evidence type="ECO:0000313" key="4">
    <source>
        <dbReference type="Proteomes" id="UP000272400"/>
    </source>
</evidence>
<evidence type="ECO:0000313" key="3">
    <source>
        <dbReference type="EMBL" id="ROO89715.1"/>
    </source>
</evidence>
<keyword evidence="4" id="KW-1185">Reference proteome</keyword>
<gene>
    <name evidence="3" type="ORF">EDD29_7420</name>
</gene>
<evidence type="ECO:0000256" key="1">
    <source>
        <dbReference type="ARBA" id="ARBA00023115"/>
    </source>
</evidence>
<sequence length="281" mass="29986">MRRGERPEAGVHAIGQGEAELVRDGDRGGWVILIDGVPQSYVDPDDPTHLDFEYMRMLGDIVDHLGVGDEPLDAVHIGGAGCTLARYVAATRPGSRQVVFELDGALVQLVRDNFPVKQIRGLKIKVGDGRAGLAALPDASDDLVVLDAFSGAEMPLALATAEFTRDVARVLRDDGVYLVNVADGGRLPFARRLAATLQSVFPHTLLMAEPGTLRGRRYGNLVLGASREPLPIAALTRISAGKPIPARCMDTADLARFTSGHPPIHDGDPVIPPNPPKSTFA</sequence>
<dbReference type="NCBIfam" id="NF037959">
    <property type="entry name" value="MFS_SpdSyn"/>
    <property type="match status" value="1"/>
</dbReference>
<dbReference type="Proteomes" id="UP000272400">
    <property type="component" value="Unassembled WGS sequence"/>
</dbReference>
<feature type="compositionally biased region" description="Pro residues" evidence="2">
    <location>
        <begin position="270"/>
        <end position="281"/>
    </location>
</feature>
<dbReference type="OrthoDB" id="8221452at2"/>
<comment type="caution">
    <text evidence="3">The sequence shown here is derived from an EMBL/GenBank/DDBJ whole genome shotgun (WGS) entry which is preliminary data.</text>
</comment>
<protein>
    <submittedName>
        <fullName evidence="3">Spermidine synthase</fullName>
    </submittedName>
</protein>
<proteinExistence type="predicted"/>
<dbReference type="EMBL" id="RJKE01000001">
    <property type="protein sequence ID" value="ROO89715.1"/>
    <property type="molecule type" value="Genomic_DNA"/>
</dbReference>
<evidence type="ECO:0000256" key="2">
    <source>
        <dbReference type="SAM" id="MobiDB-lite"/>
    </source>
</evidence>
<dbReference type="RefSeq" id="WP_123668766.1">
    <property type="nucleotide sequence ID" value="NZ_RJKE01000001.1"/>
</dbReference>
<organism evidence="3 4">
    <name type="scientific">Actinocorallia herbida</name>
    <dbReference type="NCBI Taxonomy" id="58109"/>
    <lineage>
        <taxon>Bacteria</taxon>
        <taxon>Bacillati</taxon>
        <taxon>Actinomycetota</taxon>
        <taxon>Actinomycetes</taxon>
        <taxon>Streptosporangiales</taxon>
        <taxon>Thermomonosporaceae</taxon>
        <taxon>Actinocorallia</taxon>
    </lineage>
</organism>
<name>A0A3N1D873_9ACTN</name>
<keyword evidence="1" id="KW-0620">Polyamine biosynthesis</keyword>
<dbReference type="PANTHER" id="PTHR43317">
    <property type="entry name" value="THERMOSPERMINE SYNTHASE ACAULIS5"/>
    <property type="match status" value="1"/>
</dbReference>
<dbReference type="AlphaFoldDB" id="A0A3N1D873"/>
<dbReference type="PANTHER" id="PTHR43317:SF1">
    <property type="entry name" value="THERMOSPERMINE SYNTHASE ACAULIS5"/>
    <property type="match status" value="1"/>
</dbReference>